<dbReference type="InterPro" id="IPR019885">
    <property type="entry name" value="Tscrpt_reg_HTH_AsnC-type_CS"/>
</dbReference>
<dbReference type="GO" id="GO:0043200">
    <property type="term" value="P:response to amino acid"/>
    <property type="evidence" value="ECO:0007669"/>
    <property type="project" value="TreeGrafter"/>
</dbReference>
<dbReference type="Gene3D" id="3.30.70.920">
    <property type="match status" value="1"/>
</dbReference>
<name>A0A1B1Z249_9BACL</name>
<dbReference type="PRINTS" id="PR00033">
    <property type="entry name" value="HTHASNC"/>
</dbReference>
<dbReference type="SMART" id="SM00344">
    <property type="entry name" value="HTH_ASNC"/>
    <property type="match status" value="1"/>
</dbReference>
<dbReference type="InterPro" id="IPR000485">
    <property type="entry name" value="AsnC-type_HTH_dom"/>
</dbReference>
<dbReference type="PANTHER" id="PTHR30154">
    <property type="entry name" value="LEUCINE-RESPONSIVE REGULATORY PROTEIN"/>
    <property type="match status" value="1"/>
</dbReference>
<dbReference type="SUPFAM" id="SSF46785">
    <property type="entry name" value="Winged helix' DNA-binding domain"/>
    <property type="match status" value="1"/>
</dbReference>
<reference evidence="5 6" key="1">
    <citation type="submission" date="2016-08" db="EMBL/GenBank/DDBJ databases">
        <title>Complete genome sequence of Fictibacillus arsenicus G25-54, a strain with toxicity to nematodes and a potential arsenic-resistance activity.</title>
        <authorList>
            <person name="Zheng Z."/>
        </authorList>
    </citation>
    <scope>NUCLEOTIDE SEQUENCE [LARGE SCALE GENOMIC DNA]</scope>
    <source>
        <strain evidence="5 6">G25-54</strain>
    </source>
</reference>
<dbReference type="PROSITE" id="PS00519">
    <property type="entry name" value="HTH_ASNC_1"/>
    <property type="match status" value="1"/>
</dbReference>
<keyword evidence="2" id="KW-0238">DNA-binding</keyword>
<organism evidence="5 6">
    <name type="scientific">Fictibacillus arsenicus</name>
    <dbReference type="NCBI Taxonomy" id="255247"/>
    <lineage>
        <taxon>Bacteria</taxon>
        <taxon>Bacillati</taxon>
        <taxon>Bacillota</taxon>
        <taxon>Bacilli</taxon>
        <taxon>Bacillales</taxon>
        <taxon>Fictibacillaceae</taxon>
        <taxon>Fictibacillus</taxon>
    </lineage>
</organism>
<dbReference type="InterPro" id="IPR011008">
    <property type="entry name" value="Dimeric_a/b-barrel"/>
</dbReference>
<dbReference type="InterPro" id="IPR011991">
    <property type="entry name" value="ArsR-like_HTH"/>
</dbReference>
<evidence type="ECO:0000313" key="5">
    <source>
        <dbReference type="EMBL" id="ANX11522.1"/>
    </source>
</evidence>
<dbReference type="InterPro" id="IPR019887">
    <property type="entry name" value="Tscrpt_reg_AsnC/Lrp_C"/>
</dbReference>
<evidence type="ECO:0000256" key="1">
    <source>
        <dbReference type="ARBA" id="ARBA00023015"/>
    </source>
</evidence>
<accession>A0A1B1Z249</accession>
<dbReference type="GO" id="GO:0005829">
    <property type="term" value="C:cytosol"/>
    <property type="evidence" value="ECO:0007669"/>
    <property type="project" value="TreeGrafter"/>
</dbReference>
<feature type="domain" description="HTH asnC-type" evidence="4">
    <location>
        <begin position="1"/>
        <end position="62"/>
    </location>
</feature>
<dbReference type="EMBL" id="CP016761">
    <property type="protein sequence ID" value="ANX11522.1"/>
    <property type="molecule type" value="Genomic_DNA"/>
</dbReference>
<dbReference type="InterPro" id="IPR019888">
    <property type="entry name" value="Tscrpt_reg_AsnC-like"/>
</dbReference>
<keyword evidence="6" id="KW-1185">Reference proteome</keyword>
<dbReference type="STRING" id="255247.ABE41_005840"/>
<dbReference type="KEGG" id="far:ABE41_005840"/>
<keyword evidence="1" id="KW-0805">Transcription regulation</keyword>
<evidence type="ECO:0000313" key="6">
    <source>
        <dbReference type="Proteomes" id="UP000077412"/>
    </source>
</evidence>
<evidence type="ECO:0000256" key="3">
    <source>
        <dbReference type="ARBA" id="ARBA00023163"/>
    </source>
</evidence>
<dbReference type="OrthoDB" id="34294at2"/>
<dbReference type="PANTHER" id="PTHR30154:SF20">
    <property type="entry name" value="LEUCINE-RESPONSIVE REGULATORY PROTEIN"/>
    <property type="match status" value="1"/>
</dbReference>
<dbReference type="Pfam" id="PF13404">
    <property type="entry name" value="HTH_AsnC-type"/>
    <property type="match status" value="1"/>
</dbReference>
<dbReference type="Gene3D" id="1.10.10.10">
    <property type="entry name" value="Winged helix-like DNA-binding domain superfamily/Winged helix DNA-binding domain"/>
    <property type="match status" value="1"/>
</dbReference>
<dbReference type="AlphaFoldDB" id="A0A1B1Z249"/>
<evidence type="ECO:0000259" key="4">
    <source>
        <dbReference type="PROSITE" id="PS50956"/>
    </source>
</evidence>
<dbReference type="SUPFAM" id="SSF54909">
    <property type="entry name" value="Dimeric alpha+beta barrel"/>
    <property type="match status" value="1"/>
</dbReference>
<dbReference type="Pfam" id="PF01037">
    <property type="entry name" value="AsnC_trans_reg"/>
    <property type="match status" value="1"/>
</dbReference>
<gene>
    <name evidence="5" type="ORF">ABE41_005840</name>
</gene>
<dbReference type="GO" id="GO:0043565">
    <property type="term" value="F:sequence-specific DNA binding"/>
    <property type="evidence" value="ECO:0007669"/>
    <property type="project" value="InterPro"/>
</dbReference>
<sequence length="146" mass="16521">MDTVDKQILLILQEQARISMTELGKKVALSQPAVTERVKRLEEKGMIDHYRAVVNAEKINKSTTAFLLFHTKNCEKFIHFCEQSPDVVELHRISGQYNYLLKIVTESMQSLEDLINASGKHGDSTTLIVLSSPIPLKNTIPIVEEE</sequence>
<dbReference type="Proteomes" id="UP000077412">
    <property type="component" value="Chromosome"/>
</dbReference>
<evidence type="ECO:0000256" key="2">
    <source>
        <dbReference type="ARBA" id="ARBA00023125"/>
    </source>
</evidence>
<dbReference type="PROSITE" id="PS50956">
    <property type="entry name" value="HTH_ASNC_2"/>
    <property type="match status" value="1"/>
</dbReference>
<keyword evidence="3" id="KW-0804">Transcription</keyword>
<dbReference type="FunFam" id="1.10.10.10:FF:000186">
    <property type="entry name" value="AsnC family transcriptional regulator"/>
    <property type="match status" value="1"/>
</dbReference>
<dbReference type="InterPro" id="IPR036390">
    <property type="entry name" value="WH_DNA-bd_sf"/>
</dbReference>
<dbReference type="CDD" id="cd00090">
    <property type="entry name" value="HTH_ARSR"/>
    <property type="match status" value="1"/>
</dbReference>
<dbReference type="InterPro" id="IPR036388">
    <property type="entry name" value="WH-like_DNA-bd_sf"/>
</dbReference>
<protein>
    <submittedName>
        <fullName evidence="5">AsnC family transcriptional regulator</fullName>
    </submittedName>
</protein>
<dbReference type="RefSeq" id="WP_066287432.1">
    <property type="nucleotide sequence ID" value="NZ_CP016761.1"/>
</dbReference>
<proteinExistence type="predicted"/>